<sequence>MANEEFTGHFARPAPVANDEGRRTTSTSIPAHAMAAREDGRDTSVAVTLSRPPNSGIPDGIPETSASGRRLVAAHPQDAAMPPGLSGTRTDLPAILRKNNGDFRTAMQHWRELLHENPDKRDREASALPDLGARGIKRPREIEHPGDANRSVTRRQIGLGREIDTVAASSLVNRDTWVAHSSNGQGGPQAGVYNVQPSADRAPETSQESSTLPDATSVSALYSGPPSEWFGRDTGYETDRNSGDTISAPIRGLEELEDSADSRYFGHEAPSLSENVTTSISNAEASSHSEHTEILDDVSSARSGEQGRGGDGGAILGFSHDLSPHPQRLPQTTPDDFPELTNAAMAEIDAIFESLSQKSLARESAAPGLHEPVSGDAFQKEGTSDRADGMPSNGEPPVEQAGGHLPQALRSSGAELDDFSWLTDAALAEIDALIKSHSNRSPSVRNAAPDLRGAGLDNAVGKDSVIEHAEKISIDSPRPARLNGERSPKAQKSSQASLADFPDLTDAEWSHIEETERIAITAIEKGKQKISTKADTRSGFGNSSVPQVANRSGTPMVPNTNQPIPLWYHKAENISDGLVEDTHITPAVVSSRRRNDAENASTRFGDPAPALRHYNLGRTLEATPVRDVISGTSRDRGLTAHAADQLAIDDSRKRTDRDRKTQPYIRGLDSRSREGYGR</sequence>
<feature type="compositionally biased region" description="Polar residues" evidence="1">
    <location>
        <begin position="537"/>
        <end position="561"/>
    </location>
</feature>
<protein>
    <submittedName>
        <fullName evidence="2">Protein virD3</fullName>
    </submittedName>
</protein>
<reference evidence="2 3" key="1">
    <citation type="journal article" date="2018" name="Sci. Rep.">
        <title>Rhizobium tumorigenes sp. nov., a novel plant tumorigenic bacterium isolated from cane gall tumors on thornless blackberry.</title>
        <authorList>
            <person name="Kuzmanovi N."/>
            <person name="Smalla K."/>
            <person name="Gronow S."/>
            <person name="PuBawska J."/>
        </authorList>
    </citation>
    <scope>NUCLEOTIDE SEQUENCE [LARGE SCALE GENOMIC DNA]</scope>
    <source>
        <strain evidence="2 3">1078</strain>
    </source>
</reference>
<feature type="compositionally biased region" description="Basic and acidic residues" evidence="1">
    <location>
        <begin position="378"/>
        <end position="388"/>
    </location>
</feature>
<feature type="compositionally biased region" description="Basic and acidic residues" evidence="1">
    <location>
        <begin position="138"/>
        <end position="147"/>
    </location>
</feature>
<dbReference type="Proteomes" id="UP000249499">
    <property type="component" value="Plasmid pTi1078"/>
</dbReference>
<feature type="compositionally biased region" description="Gly residues" evidence="1">
    <location>
        <begin position="306"/>
        <end position="315"/>
    </location>
</feature>
<evidence type="ECO:0000313" key="3">
    <source>
        <dbReference type="Proteomes" id="UP000249499"/>
    </source>
</evidence>
<feature type="region of interest" description="Disordered" evidence="1">
    <location>
        <begin position="469"/>
        <end position="502"/>
    </location>
</feature>
<feature type="region of interest" description="Disordered" evidence="1">
    <location>
        <begin position="362"/>
        <end position="405"/>
    </location>
</feature>
<evidence type="ECO:0000256" key="1">
    <source>
        <dbReference type="SAM" id="MobiDB-lite"/>
    </source>
</evidence>
<evidence type="ECO:0000313" key="2">
    <source>
        <dbReference type="EMBL" id="WFR98460.1"/>
    </source>
</evidence>
<organism evidence="2 3">
    <name type="scientific">Rhizobium tumorigenes</name>
    <dbReference type="NCBI Taxonomy" id="2041385"/>
    <lineage>
        <taxon>Bacteria</taxon>
        <taxon>Pseudomonadati</taxon>
        <taxon>Pseudomonadota</taxon>
        <taxon>Alphaproteobacteria</taxon>
        <taxon>Hyphomicrobiales</taxon>
        <taxon>Rhizobiaceae</taxon>
        <taxon>Rhizobium/Agrobacterium group</taxon>
        <taxon>Rhizobium</taxon>
    </lineage>
</organism>
<accession>A0AAF1KTM1</accession>
<feature type="region of interest" description="Disordered" evidence="1">
    <location>
        <begin position="530"/>
        <end position="561"/>
    </location>
</feature>
<feature type="compositionally biased region" description="Basic and acidic residues" evidence="1">
    <location>
        <begin position="668"/>
        <end position="678"/>
    </location>
</feature>
<dbReference type="AlphaFoldDB" id="A0AAF1KTM1"/>
<keyword evidence="3" id="KW-1185">Reference proteome</keyword>
<dbReference type="EMBL" id="CP117257">
    <property type="protein sequence ID" value="WFR98460.1"/>
    <property type="molecule type" value="Genomic_DNA"/>
</dbReference>
<gene>
    <name evidence="2" type="ORF">PR017_22460</name>
</gene>
<feature type="region of interest" description="Disordered" evidence="1">
    <location>
        <begin position="266"/>
        <end position="334"/>
    </location>
</feature>
<feature type="compositionally biased region" description="Basic and acidic residues" evidence="1">
    <location>
        <begin position="230"/>
        <end position="242"/>
    </location>
</feature>
<feature type="region of interest" description="Disordered" evidence="1">
    <location>
        <begin position="134"/>
        <end position="156"/>
    </location>
</feature>
<proteinExistence type="predicted"/>
<feature type="region of interest" description="Disordered" evidence="1">
    <location>
        <begin position="178"/>
        <end position="250"/>
    </location>
</feature>
<feature type="compositionally biased region" description="Polar residues" evidence="1">
    <location>
        <begin position="204"/>
        <end position="220"/>
    </location>
</feature>
<dbReference type="RefSeq" id="WP_111218210.1">
    <property type="nucleotide sequence ID" value="NZ_CP117257.1"/>
</dbReference>
<feature type="compositionally biased region" description="Basic and acidic residues" evidence="1">
    <location>
        <begin position="649"/>
        <end position="661"/>
    </location>
</feature>
<feature type="region of interest" description="Disordered" evidence="1">
    <location>
        <begin position="589"/>
        <end position="611"/>
    </location>
</feature>
<geneLocation type="plasmid" evidence="2 3">
    <name>pTi1078</name>
</geneLocation>
<dbReference type="KEGG" id="rtu:PR017_22460"/>
<keyword evidence="2" id="KW-0614">Plasmid</keyword>
<feature type="region of interest" description="Disordered" evidence="1">
    <location>
        <begin position="631"/>
        <end position="678"/>
    </location>
</feature>
<feature type="region of interest" description="Disordered" evidence="1">
    <location>
        <begin position="1"/>
        <end position="44"/>
    </location>
</feature>
<reference evidence="3" key="2">
    <citation type="journal article" date="2023" name="MicrobiologyOpen">
        <title>Genomics of the tumorigenes clade of the family Rhizobiaceae and description of Rhizobium rhododendri sp. nov.</title>
        <authorList>
            <person name="Kuzmanovic N."/>
            <person name="diCenzo G.C."/>
            <person name="Bunk B."/>
            <person name="Sproeer C."/>
            <person name="Fruehling A."/>
            <person name="Neumann-Schaal M."/>
            <person name="Overmann J."/>
            <person name="Smalla K."/>
        </authorList>
    </citation>
    <scope>NUCLEOTIDE SEQUENCE [LARGE SCALE GENOMIC DNA]</scope>
    <source>
        <strain evidence="3">1078</strain>
        <plasmid evidence="3">pTi1078</plasmid>
    </source>
</reference>
<name>A0AAF1KTM1_9HYPH</name>
<feature type="compositionally biased region" description="Polar residues" evidence="1">
    <location>
        <begin position="272"/>
        <end position="286"/>
    </location>
</feature>